<accession>A0A239M5Y6</accession>
<name>A0A239M5Y6_9RHOB</name>
<dbReference type="OrthoDB" id="9807426at2"/>
<evidence type="ECO:0000313" key="1">
    <source>
        <dbReference type="EMBL" id="SNT38125.1"/>
    </source>
</evidence>
<evidence type="ECO:0000313" key="2">
    <source>
        <dbReference type="Proteomes" id="UP000198426"/>
    </source>
</evidence>
<dbReference type="RefSeq" id="WP_141134968.1">
    <property type="nucleotide sequence ID" value="NZ_FZOY01000013.1"/>
</dbReference>
<dbReference type="AlphaFoldDB" id="A0A239M5Y6"/>
<keyword evidence="2" id="KW-1185">Reference proteome</keyword>
<organism evidence="1 2">
    <name type="scientific">Tropicimonas sediminicola</name>
    <dbReference type="NCBI Taxonomy" id="1031541"/>
    <lineage>
        <taxon>Bacteria</taxon>
        <taxon>Pseudomonadati</taxon>
        <taxon>Pseudomonadota</taxon>
        <taxon>Alphaproteobacteria</taxon>
        <taxon>Rhodobacterales</taxon>
        <taxon>Roseobacteraceae</taxon>
        <taxon>Tropicimonas</taxon>
    </lineage>
</organism>
<gene>
    <name evidence="1" type="ORF">SAMN05421757_11369</name>
</gene>
<dbReference type="EMBL" id="FZOY01000013">
    <property type="protein sequence ID" value="SNT38125.1"/>
    <property type="molecule type" value="Genomic_DNA"/>
</dbReference>
<proteinExistence type="predicted"/>
<sequence length="68" mass="7474">MTQYERIPSIGTEREGATLVRIERCISAPSPRGAVVLHWQRPNGTGFATAIVTHPRACCPPDDPNLDF</sequence>
<protein>
    <submittedName>
        <fullName evidence="1">Uncharacterized protein</fullName>
    </submittedName>
</protein>
<reference evidence="1 2" key="1">
    <citation type="submission" date="2017-06" db="EMBL/GenBank/DDBJ databases">
        <authorList>
            <person name="Kim H.J."/>
            <person name="Triplett B.A."/>
        </authorList>
    </citation>
    <scope>NUCLEOTIDE SEQUENCE [LARGE SCALE GENOMIC DNA]</scope>
    <source>
        <strain evidence="1 2">DSM 29339</strain>
    </source>
</reference>
<dbReference type="Proteomes" id="UP000198426">
    <property type="component" value="Unassembled WGS sequence"/>
</dbReference>